<proteinExistence type="predicted"/>
<dbReference type="EMBL" id="AP023354">
    <property type="protein sequence ID" value="BCJ26613.1"/>
    <property type="molecule type" value="Genomic_DNA"/>
</dbReference>
<sequence>MDDPIPAARSRRVRWWLGGAAAVLAVAAAVGAVRWSAAGRYDPVRRPCDLVDVSPLRTADPFATDRSRSVPTHDDGTGGETGLRVDYCTGGYDLHAAAGGANSLVRVAFAVYPSRHQAARAYVHSRGGDLRGATGDVSLPTPQRVVPSPGPFTDATGLGVPTAFCTAKATGADAYAVGGGYLIAVREENLLLEVYVELTGERMTQDRHRWAAAAITRATVARLRSHAGTRS</sequence>
<protein>
    <submittedName>
        <fullName evidence="2">Uncharacterized protein</fullName>
    </submittedName>
</protein>
<organism evidence="2 3">
    <name type="scientific">Actinocatenispora sera</name>
    <dbReference type="NCBI Taxonomy" id="390989"/>
    <lineage>
        <taxon>Bacteria</taxon>
        <taxon>Bacillati</taxon>
        <taxon>Actinomycetota</taxon>
        <taxon>Actinomycetes</taxon>
        <taxon>Micromonosporales</taxon>
        <taxon>Micromonosporaceae</taxon>
        <taxon>Actinocatenispora</taxon>
    </lineage>
</organism>
<dbReference type="Proteomes" id="UP000680750">
    <property type="component" value="Chromosome"/>
</dbReference>
<keyword evidence="1" id="KW-1133">Transmembrane helix</keyword>
<dbReference type="RefSeq" id="WP_030449441.1">
    <property type="nucleotide sequence ID" value="NZ_AP023354.1"/>
</dbReference>
<dbReference type="AlphaFoldDB" id="A0A810KTQ2"/>
<keyword evidence="1" id="KW-0472">Membrane</keyword>
<accession>A0A810KTQ2</accession>
<evidence type="ECO:0000256" key="1">
    <source>
        <dbReference type="SAM" id="Phobius"/>
    </source>
</evidence>
<feature type="transmembrane region" description="Helical" evidence="1">
    <location>
        <begin position="15"/>
        <end position="37"/>
    </location>
</feature>
<keyword evidence="3" id="KW-1185">Reference proteome</keyword>
<evidence type="ECO:0000313" key="3">
    <source>
        <dbReference type="Proteomes" id="UP000680750"/>
    </source>
</evidence>
<reference evidence="2" key="1">
    <citation type="submission" date="2020-08" db="EMBL/GenBank/DDBJ databases">
        <title>Whole genome shotgun sequence of Actinocatenispora sera NBRC 101916.</title>
        <authorList>
            <person name="Komaki H."/>
            <person name="Tamura T."/>
        </authorList>
    </citation>
    <scope>NUCLEOTIDE SEQUENCE</scope>
    <source>
        <strain evidence="2">NBRC 101916</strain>
    </source>
</reference>
<name>A0A810KTQ2_9ACTN</name>
<evidence type="ECO:0000313" key="2">
    <source>
        <dbReference type="EMBL" id="BCJ26613.1"/>
    </source>
</evidence>
<keyword evidence="1" id="KW-0812">Transmembrane</keyword>
<gene>
    <name evidence="2" type="ORF">Asera_07210</name>
</gene>
<dbReference type="KEGG" id="aser:Asera_07210"/>